<feature type="transmembrane region" description="Helical" evidence="6">
    <location>
        <begin position="14"/>
        <end position="35"/>
    </location>
</feature>
<evidence type="ECO:0000256" key="1">
    <source>
        <dbReference type="ARBA" id="ARBA00004651"/>
    </source>
</evidence>
<feature type="transmembrane region" description="Helical" evidence="6">
    <location>
        <begin position="302"/>
        <end position="322"/>
    </location>
</feature>
<evidence type="ECO:0000256" key="2">
    <source>
        <dbReference type="ARBA" id="ARBA00022475"/>
    </source>
</evidence>
<dbReference type="PANTHER" id="PTHR33529">
    <property type="entry name" value="SLR0882 PROTEIN-RELATED"/>
    <property type="match status" value="1"/>
</dbReference>
<reference evidence="7 8" key="1">
    <citation type="journal article" date="2019" name="Nat. Microbiol.">
        <title>Mediterranean grassland soil C-N compound turnover is dependent on rainfall and depth, and is mediated by genomically divergent microorganisms.</title>
        <authorList>
            <person name="Diamond S."/>
            <person name="Andeer P.F."/>
            <person name="Li Z."/>
            <person name="Crits-Christoph A."/>
            <person name="Burstein D."/>
            <person name="Anantharaman K."/>
            <person name="Lane K.R."/>
            <person name="Thomas B.C."/>
            <person name="Pan C."/>
            <person name="Northen T.R."/>
            <person name="Banfield J.F."/>
        </authorList>
    </citation>
    <scope>NUCLEOTIDE SEQUENCE [LARGE SCALE GENOMIC DNA]</scope>
    <source>
        <strain evidence="7">NP_1</strain>
    </source>
</reference>
<keyword evidence="5 6" id="KW-0472">Membrane</keyword>
<feature type="transmembrane region" description="Helical" evidence="6">
    <location>
        <begin position="55"/>
        <end position="80"/>
    </location>
</feature>
<evidence type="ECO:0000313" key="7">
    <source>
        <dbReference type="EMBL" id="TMJ07723.1"/>
    </source>
</evidence>
<evidence type="ECO:0000256" key="5">
    <source>
        <dbReference type="ARBA" id="ARBA00023136"/>
    </source>
</evidence>
<accession>A0A537LIB1</accession>
<evidence type="ECO:0000256" key="3">
    <source>
        <dbReference type="ARBA" id="ARBA00022692"/>
    </source>
</evidence>
<protein>
    <submittedName>
        <fullName evidence="7">YjgP/YjgQ family permease</fullName>
    </submittedName>
</protein>
<evidence type="ECO:0000256" key="4">
    <source>
        <dbReference type="ARBA" id="ARBA00022989"/>
    </source>
</evidence>
<dbReference type="GO" id="GO:0015920">
    <property type="term" value="P:lipopolysaccharide transport"/>
    <property type="evidence" value="ECO:0007669"/>
    <property type="project" value="TreeGrafter"/>
</dbReference>
<proteinExistence type="predicted"/>
<dbReference type="Proteomes" id="UP000315217">
    <property type="component" value="Unassembled WGS sequence"/>
</dbReference>
<feature type="transmembrane region" description="Helical" evidence="6">
    <location>
        <begin position="334"/>
        <end position="353"/>
    </location>
</feature>
<dbReference type="PANTHER" id="PTHR33529:SF6">
    <property type="entry name" value="YJGP_YJGQ FAMILY PERMEASE"/>
    <property type="match status" value="1"/>
</dbReference>
<organism evidence="7 8">
    <name type="scientific">Candidatus Segetimicrobium genomatis</name>
    <dbReference type="NCBI Taxonomy" id="2569760"/>
    <lineage>
        <taxon>Bacteria</taxon>
        <taxon>Bacillati</taxon>
        <taxon>Candidatus Sysuimicrobiota</taxon>
        <taxon>Candidatus Sysuimicrobiia</taxon>
        <taxon>Candidatus Sysuimicrobiales</taxon>
        <taxon>Candidatus Segetimicrobiaceae</taxon>
        <taxon>Candidatus Segetimicrobium</taxon>
    </lineage>
</organism>
<keyword evidence="3 6" id="KW-0812">Transmembrane</keyword>
<name>A0A537LIB1_9BACT</name>
<keyword evidence="2" id="KW-1003">Cell membrane</keyword>
<dbReference type="InterPro" id="IPR005495">
    <property type="entry name" value="LptG/LptF_permease"/>
</dbReference>
<evidence type="ECO:0000256" key="6">
    <source>
        <dbReference type="SAM" id="Phobius"/>
    </source>
</evidence>
<dbReference type="EMBL" id="VBAI01000246">
    <property type="protein sequence ID" value="TMJ07723.1"/>
    <property type="molecule type" value="Genomic_DNA"/>
</dbReference>
<dbReference type="AlphaFoldDB" id="A0A537LIB1"/>
<gene>
    <name evidence="7" type="ORF">E6G98_13325</name>
</gene>
<comment type="subcellular location">
    <subcellularLocation>
        <location evidence="1">Cell membrane</location>
        <topology evidence="1">Multi-pass membrane protein</topology>
    </subcellularLocation>
</comment>
<feature type="transmembrane region" description="Helical" evidence="6">
    <location>
        <begin position="272"/>
        <end position="290"/>
    </location>
</feature>
<sequence length="374" mass="40760">MRTGIADRYIVQEIFAPFLLGIGAFLVILVGDILYTLAEFIASRQVGVVTVIELLLYKLPAILVITFPVSTLVGIVLGLGRLAKDREIQAMRLAGFSLMRIFAPVFAFGIVTTVATFAINEIVAPWANRQANAVIRKAAFADAFPQIREQVFFRGPGNRVYYIGSADDTHRELRNVMIYELEGPIPRLITAGSAGWDGQLWHLHGGVIRELDAQGFTRYEAGFAQMDLAVGIESGSFFAGQKTPEEMTARELHQYVSLFGRGPGSARFAVEYYRKFAVPFASAIFALLAAPLGARAAQGGRFVGVGVCIAVLFVYYVLMSIAKAMGTVGGLDPFLAAWAPNLCYGLAGVTLWAHEDGWLLQHRIVLPADAHVRS</sequence>
<feature type="transmembrane region" description="Helical" evidence="6">
    <location>
        <begin position="101"/>
        <end position="119"/>
    </location>
</feature>
<dbReference type="Pfam" id="PF03739">
    <property type="entry name" value="LptF_LptG"/>
    <property type="match status" value="1"/>
</dbReference>
<keyword evidence="4 6" id="KW-1133">Transmembrane helix</keyword>
<dbReference type="GO" id="GO:0043190">
    <property type="term" value="C:ATP-binding cassette (ABC) transporter complex"/>
    <property type="evidence" value="ECO:0007669"/>
    <property type="project" value="TreeGrafter"/>
</dbReference>
<evidence type="ECO:0000313" key="8">
    <source>
        <dbReference type="Proteomes" id="UP000315217"/>
    </source>
</evidence>
<comment type="caution">
    <text evidence="7">The sequence shown here is derived from an EMBL/GenBank/DDBJ whole genome shotgun (WGS) entry which is preliminary data.</text>
</comment>